<sequence>MEIGDVILDMLDRMQQAVTGAVDSLTHEEL</sequence>
<dbReference type="AlphaFoldDB" id="X1MX71"/>
<evidence type="ECO:0000313" key="1">
    <source>
        <dbReference type="EMBL" id="GAI22601.1"/>
    </source>
</evidence>
<organism evidence="1">
    <name type="scientific">marine sediment metagenome</name>
    <dbReference type="NCBI Taxonomy" id="412755"/>
    <lineage>
        <taxon>unclassified sequences</taxon>
        <taxon>metagenomes</taxon>
        <taxon>ecological metagenomes</taxon>
    </lineage>
</organism>
<accession>X1MX71</accession>
<protein>
    <submittedName>
        <fullName evidence="1">Uncharacterized protein</fullName>
    </submittedName>
</protein>
<dbReference type="EMBL" id="BARV01020017">
    <property type="protein sequence ID" value="GAI22601.1"/>
    <property type="molecule type" value="Genomic_DNA"/>
</dbReference>
<reference evidence="1" key="1">
    <citation type="journal article" date="2014" name="Front. Microbiol.">
        <title>High frequency of phylogenetically diverse reductive dehalogenase-homologous genes in deep subseafloor sedimentary metagenomes.</title>
        <authorList>
            <person name="Kawai M."/>
            <person name="Futagami T."/>
            <person name="Toyoda A."/>
            <person name="Takaki Y."/>
            <person name="Nishi S."/>
            <person name="Hori S."/>
            <person name="Arai W."/>
            <person name="Tsubouchi T."/>
            <person name="Morono Y."/>
            <person name="Uchiyama I."/>
            <person name="Ito T."/>
            <person name="Fujiyama A."/>
            <person name="Inagaki F."/>
            <person name="Takami H."/>
        </authorList>
    </citation>
    <scope>NUCLEOTIDE SEQUENCE</scope>
    <source>
        <strain evidence="1">Expedition CK06-06</strain>
    </source>
</reference>
<feature type="non-terminal residue" evidence="1">
    <location>
        <position position="30"/>
    </location>
</feature>
<proteinExistence type="predicted"/>
<comment type="caution">
    <text evidence="1">The sequence shown here is derived from an EMBL/GenBank/DDBJ whole genome shotgun (WGS) entry which is preliminary data.</text>
</comment>
<gene>
    <name evidence="1" type="ORF">S06H3_33525</name>
</gene>
<name>X1MX71_9ZZZZ</name>